<name>A0A8T1MPD9_CLOSI</name>
<comment type="caution">
    <text evidence="1">The sequence shown here is derived from an EMBL/GenBank/DDBJ whole genome shotgun (WGS) entry which is preliminary data.</text>
</comment>
<proteinExistence type="predicted"/>
<accession>A0A8T1MPD9</accession>
<dbReference type="Proteomes" id="UP000286415">
    <property type="component" value="Unassembled WGS sequence"/>
</dbReference>
<evidence type="ECO:0000313" key="1">
    <source>
        <dbReference type="EMBL" id="KAG5451267.1"/>
    </source>
</evidence>
<dbReference type="AlphaFoldDB" id="A0A8T1MPD9"/>
<dbReference type="EMBL" id="NIRI02000042">
    <property type="protein sequence ID" value="KAG5451267.1"/>
    <property type="molecule type" value="Genomic_DNA"/>
</dbReference>
<organism evidence="1 2">
    <name type="scientific">Clonorchis sinensis</name>
    <name type="common">Chinese liver fluke</name>
    <dbReference type="NCBI Taxonomy" id="79923"/>
    <lineage>
        <taxon>Eukaryota</taxon>
        <taxon>Metazoa</taxon>
        <taxon>Spiralia</taxon>
        <taxon>Lophotrochozoa</taxon>
        <taxon>Platyhelminthes</taxon>
        <taxon>Trematoda</taxon>
        <taxon>Digenea</taxon>
        <taxon>Opisthorchiida</taxon>
        <taxon>Opisthorchiata</taxon>
        <taxon>Opisthorchiidae</taxon>
        <taxon>Clonorchis</taxon>
    </lineage>
</organism>
<reference evidence="1 2" key="2">
    <citation type="journal article" date="2021" name="Genomics">
        <title>High-quality reference genome for Clonorchis sinensis.</title>
        <authorList>
            <person name="Young N.D."/>
            <person name="Stroehlein A.J."/>
            <person name="Kinkar L."/>
            <person name="Wang T."/>
            <person name="Sohn W.M."/>
            <person name="Chang B.C.H."/>
            <person name="Kaur P."/>
            <person name="Weisz D."/>
            <person name="Dudchenko O."/>
            <person name="Aiden E.L."/>
            <person name="Korhonen P.K."/>
            <person name="Gasser R.B."/>
        </authorList>
    </citation>
    <scope>NUCLEOTIDE SEQUENCE [LARGE SCALE GENOMIC DNA]</scope>
    <source>
        <strain evidence="1">Cs-k2</strain>
    </source>
</reference>
<keyword evidence="2" id="KW-1185">Reference proteome</keyword>
<gene>
    <name evidence="1" type="ORF">CSKR_201384</name>
</gene>
<protein>
    <submittedName>
        <fullName evidence="1">Uncharacterized protein</fullName>
    </submittedName>
</protein>
<sequence length="152" mass="17725">MCTFPSWLYRNGPNLWWSDAGMSNSLTARATHADRSQSTLDHEYFNLPAAQFGWNQLLADRNESLLQLLQICPQAWDFRSNYRVSFALGQNAFQKWMQAICSTGLNDERKRANTRQKQRETLTVFFVNMSCALPWDRSSNIFLVQLTDKLHR</sequence>
<reference evidence="1 2" key="1">
    <citation type="journal article" date="2018" name="Biotechnol. Adv.">
        <title>Improved genomic resources and new bioinformatic workflow for the carcinogenic parasite Clonorchis sinensis: Biotechnological implications.</title>
        <authorList>
            <person name="Wang D."/>
            <person name="Korhonen P.K."/>
            <person name="Gasser R.B."/>
            <person name="Young N.D."/>
        </authorList>
    </citation>
    <scope>NUCLEOTIDE SEQUENCE [LARGE SCALE GENOMIC DNA]</scope>
    <source>
        <strain evidence="1">Cs-k2</strain>
    </source>
</reference>
<evidence type="ECO:0000313" key="2">
    <source>
        <dbReference type="Proteomes" id="UP000286415"/>
    </source>
</evidence>